<organism evidence="2 3">
    <name type="scientific">Streptomyces evansiae</name>
    <dbReference type="NCBI Taxonomy" id="3075535"/>
    <lineage>
        <taxon>Bacteria</taxon>
        <taxon>Bacillati</taxon>
        <taxon>Actinomycetota</taxon>
        <taxon>Actinomycetes</taxon>
        <taxon>Kitasatosporales</taxon>
        <taxon>Streptomycetaceae</taxon>
        <taxon>Streptomyces</taxon>
    </lineage>
</organism>
<proteinExistence type="predicted"/>
<keyword evidence="3" id="KW-1185">Reference proteome</keyword>
<protein>
    <submittedName>
        <fullName evidence="2">Uncharacterized protein</fullName>
    </submittedName>
</protein>
<evidence type="ECO:0000256" key="1">
    <source>
        <dbReference type="SAM" id="MobiDB-lite"/>
    </source>
</evidence>
<evidence type="ECO:0000313" key="2">
    <source>
        <dbReference type="EMBL" id="MDT0410413.1"/>
    </source>
</evidence>
<dbReference type="RefSeq" id="WP_009065689.1">
    <property type="nucleotide sequence ID" value="NZ_JAVRET010000031.1"/>
</dbReference>
<comment type="caution">
    <text evidence="2">The sequence shown here is derived from an EMBL/GenBank/DDBJ whole genome shotgun (WGS) entry which is preliminary data.</text>
</comment>
<dbReference type="EMBL" id="JAVRET010000031">
    <property type="protein sequence ID" value="MDT0410413.1"/>
    <property type="molecule type" value="Genomic_DNA"/>
</dbReference>
<gene>
    <name evidence="2" type="ORF">RM698_15265</name>
</gene>
<name>A0ABU2R126_9ACTN</name>
<dbReference type="Proteomes" id="UP001183610">
    <property type="component" value="Unassembled WGS sequence"/>
</dbReference>
<sequence length="61" mass="6714">MPVPFRQLGAAARPESASPPTCPTCRRLRAEEREAVRRGDHSRATDCRVLIARHPHAGAAR</sequence>
<reference evidence="3" key="1">
    <citation type="submission" date="2023-07" db="EMBL/GenBank/DDBJ databases">
        <title>30 novel species of actinomycetes from the DSMZ collection.</title>
        <authorList>
            <person name="Nouioui I."/>
        </authorList>
    </citation>
    <scope>NUCLEOTIDE SEQUENCE [LARGE SCALE GENOMIC DNA]</scope>
    <source>
        <strain evidence="3">DSM 41979</strain>
    </source>
</reference>
<accession>A0ABU2R126</accession>
<evidence type="ECO:0000313" key="3">
    <source>
        <dbReference type="Proteomes" id="UP001183610"/>
    </source>
</evidence>
<feature type="region of interest" description="Disordered" evidence="1">
    <location>
        <begin position="1"/>
        <end position="26"/>
    </location>
</feature>